<dbReference type="InterPro" id="IPR050213">
    <property type="entry name" value="GST_superfamily"/>
</dbReference>
<dbReference type="AlphaFoldDB" id="A0A9K3CNI4"/>
<dbReference type="OrthoDB" id="414243at2759"/>
<dbReference type="Gene3D" id="1.20.1050.10">
    <property type="match status" value="1"/>
</dbReference>
<dbReference type="Gene3D" id="3.40.30.10">
    <property type="entry name" value="Glutaredoxin"/>
    <property type="match status" value="1"/>
</dbReference>
<evidence type="ECO:0000259" key="1">
    <source>
        <dbReference type="PROSITE" id="PS50404"/>
    </source>
</evidence>
<gene>
    <name evidence="2" type="ORF">KIPB_000090</name>
</gene>
<dbReference type="InterPro" id="IPR004045">
    <property type="entry name" value="Glutathione_S-Trfase_N"/>
</dbReference>
<dbReference type="SUPFAM" id="SSF52833">
    <property type="entry name" value="Thioredoxin-like"/>
    <property type="match status" value="1"/>
</dbReference>
<name>A0A9K3CNI4_9EUKA</name>
<proteinExistence type="predicted"/>
<dbReference type="InterPro" id="IPR036249">
    <property type="entry name" value="Thioredoxin-like_sf"/>
</dbReference>
<dbReference type="PROSITE" id="PS50404">
    <property type="entry name" value="GST_NTER"/>
    <property type="match status" value="1"/>
</dbReference>
<dbReference type="PANTHER" id="PTHR11571">
    <property type="entry name" value="GLUTATHIONE S-TRANSFERASE"/>
    <property type="match status" value="1"/>
</dbReference>
<accession>A0A9K3CNI4</accession>
<comment type="caution">
    <text evidence="2">The sequence shown here is derived from an EMBL/GenBank/DDBJ whole genome shotgun (WGS) entry which is preliminary data.</text>
</comment>
<dbReference type="Proteomes" id="UP000265618">
    <property type="component" value="Unassembled WGS sequence"/>
</dbReference>
<evidence type="ECO:0000313" key="2">
    <source>
        <dbReference type="EMBL" id="GIQ79445.1"/>
    </source>
</evidence>
<dbReference type="CDD" id="cd03039">
    <property type="entry name" value="GST_N_Sigma_like"/>
    <property type="match status" value="1"/>
</dbReference>
<dbReference type="SUPFAM" id="SSF47616">
    <property type="entry name" value="GST C-terminal domain-like"/>
    <property type="match status" value="1"/>
</dbReference>
<protein>
    <recommendedName>
        <fullName evidence="1">GST N-terminal domain-containing protein</fullName>
    </recommendedName>
</protein>
<evidence type="ECO:0000313" key="3">
    <source>
        <dbReference type="Proteomes" id="UP000265618"/>
    </source>
</evidence>
<dbReference type="InterPro" id="IPR036282">
    <property type="entry name" value="Glutathione-S-Trfase_C_sf"/>
</dbReference>
<keyword evidence="3" id="KW-1185">Reference proteome</keyword>
<feature type="domain" description="GST N-terminal" evidence="1">
    <location>
        <begin position="1"/>
        <end position="86"/>
    </location>
</feature>
<sequence length="193" mass="21513">MDTVVYFDFAGGRGEALRQMYRYAKVEFTDKRVKGETWPAMQKEGLEDGTLPFGQLPVVHFAKEDRWVAQSRSLLQLVGERLGLAPKDDKGKVSAMQLLDCAEDMTSRLYTGMRLKREGSALPDAMAAKNTKDCIMMAKCMDKMISGPYTCGAEPCYADFAMASLVALMGQLERTDIIEACPKLRAMANLFQQ</sequence>
<organism evidence="2 3">
    <name type="scientific">Kipferlia bialata</name>
    <dbReference type="NCBI Taxonomy" id="797122"/>
    <lineage>
        <taxon>Eukaryota</taxon>
        <taxon>Metamonada</taxon>
        <taxon>Carpediemonas-like organisms</taxon>
        <taxon>Kipferlia</taxon>
    </lineage>
</organism>
<reference evidence="2 3" key="1">
    <citation type="journal article" date="2018" name="PLoS ONE">
        <title>The draft genome of Kipferlia bialata reveals reductive genome evolution in fornicate parasites.</title>
        <authorList>
            <person name="Tanifuji G."/>
            <person name="Takabayashi S."/>
            <person name="Kume K."/>
            <person name="Takagi M."/>
            <person name="Nakayama T."/>
            <person name="Kamikawa R."/>
            <person name="Inagaki Y."/>
            <person name="Hashimoto T."/>
        </authorList>
    </citation>
    <scope>NUCLEOTIDE SEQUENCE [LARGE SCALE GENOMIC DNA]</scope>
    <source>
        <strain evidence="2">NY0173</strain>
    </source>
</reference>
<dbReference type="GO" id="GO:0004364">
    <property type="term" value="F:glutathione transferase activity"/>
    <property type="evidence" value="ECO:0007669"/>
    <property type="project" value="TreeGrafter"/>
</dbReference>
<dbReference type="EMBL" id="BDIP01000008">
    <property type="protein sequence ID" value="GIQ79445.1"/>
    <property type="molecule type" value="Genomic_DNA"/>
</dbReference>
<dbReference type="GO" id="GO:0006749">
    <property type="term" value="P:glutathione metabolic process"/>
    <property type="evidence" value="ECO:0007669"/>
    <property type="project" value="TreeGrafter"/>
</dbReference>